<feature type="region of interest" description="Disordered" evidence="1">
    <location>
        <begin position="76"/>
        <end position="101"/>
    </location>
</feature>
<name>A0A2A4HVJ1_9SPHN</name>
<reference evidence="2 3" key="1">
    <citation type="submission" date="2017-09" db="EMBL/GenBank/DDBJ databases">
        <title>Sphingomonas ginsenosidimutans KACC 14949, whole genome shotgun sequence.</title>
        <authorList>
            <person name="Feng G."/>
            <person name="Zhu H."/>
        </authorList>
    </citation>
    <scope>NUCLEOTIDE SEQUENCE [LARGE SCALE GENOMIC DNA]</scope>
    <source>
        <strain evidence="2 3">KACC 14949</strain>
    </source>
</reference>
<protein>
    <submittedName>
        <fullName evidence="2">Uncharacterized protein</fullName>
    </submittedName>
</protein>
<comment type="caution">
    <text evidence="2">The sequence shown here is derived from an EMBL/GenBank/DDBJ whole genome shotgun (WGS) entry which is preliminary data.</text>
</comment>
<evidence type="ECO:0000313" key="2">
    <source>
        <dbReference type="EMBL" id="PCG07695.1"/>
    </source>
</evidence>
<keyword evidence="3" id="KW-1185">Reference proteome</keyword>
<organism evidence="2 3">
    <name type="scientific">Sphingomonas ginsenosidimutans</name>
    <dbReference type="NCBI Taxonomy" id="862134"/>
    <lineage>
        <taxon>Bacteria</taxon>
        <taxon>Pseudomonadati</taxon>
        <taxon>Pseudomonadota</taxon>
        <taxon>Alphaproteobacteria</taxon>
        <taxon>Sphingomonadales</taxon>
        <taxon>Sphingomonadaceae</taxon>
        <taxon>Sphingomonas</taxon>
    </lineage>
</organism>
<evidence type="ECO:0000313" key="3">
    <source>
        <dbReference type="Proteomes" id="UP000218784"/>
    </source>
</evidence>
<dbReference type="AlphaFoldDB" id="A0A2A4HVJ1"/>
<dbReference type="EMBL" id="NWVD01000013">
    <property type="protein sequence ID" value="PCG07695.1"/>
    <property type="molecule type" value="Genomic_DNA"/>
</dbReference>
<gene>
    <name evidence="2" type="ORF">COA17_17125</name>
</gene>
<evidence type="ECO:0000256" key="1">
    <source>
        <dbReference type="SAM" id="MobiDB-lite"/>
    </source>
</evidence>
<dbReference type="Proteomes" id="UP000218784">
    <property type="component" value="Unassembled WGS sequence"/>
</dbReference>
<sequence length="120" mass="13865">MTAKEAVEDPSVAARYEELLATHLGFYEALRLRERRPRSAAQRQFQDVAWGRAEPASEHEKAYVWHLRRRRIAPFNTGTPSQHIDDAMTGFEPGSRPVSSEAGVKWDNAWREIRGGREFW</sequence>
<accession>A0A2A4HVJ1</accession>
<proteinExistence type="predicted"/>